<evidence type="ECO:0000256" key="12">
    <source>
        <dbReference type="RuleBase" id="RU361219"/>
    </source>
</evidence>
<evidence type="ECO:0000256" key="7">
    <source>
        <dbReference type="ARBA" id="ARBA00022989"/>
    </source>
</evidence>
<dbReference type="PROSITE" id="PS00066">
    <property type="entry name" value="HMG_COA_REDUCTASE_1"/>
    <property type="match status" value="1"/>
</dbReference>
<feature type="region of interest" description="Disordered" evidence="13">
    <location>
        <begin position="1"/>
        <end position="20"/>
    </location>
</feature>
<evidence type="ECO:0000313" key="15">
    <source>
        <dbReference type="Proteomes" id="UP000585474"/>
    </source>
</evidence>
<keyword evidence="15" id="KW-1185">Reference proteome</keyword>
<evidence type="ECO:0000256" key="4">
    <source>
        <dbReference type="ARBA" id="ARBA00022692"/>
    </source>
</evidence>
<dbReference type="GO" id="GO:0016104">
    <property type="term" value="P:triterpenoid biosynthetic process"/>
    <property type="evidence" value="ECO:0007669"/>
    <property type="project" value="UniProtKB-ARBA"/>
</dbReference>
<dbReference type="UniPathway" id="UPA00058">
    <property type="reaction ID" value="UER00103"/>
</dbReference>
<dbReference type="InterPro" id="IPR023282">
    <property type="entry name" value="HMG_CoA_Rdtase_N"/>
</dbReference>
<dbReference type="InterPro" id="IPR023074">
    <property type="entry name" value="HMG_CoA_Rdtase_cat_sf"/>
</dbReference>
<dbReference type="InterPro" id="IPR009023">
    <property type="entry name" value="HMG_CoA_Rdtase_NAD(P)-bd_sf"/>
</dbReference>
<dbReference type="GO" id="GO:0009753">
    <property type="term" value="P:response to jasmonic acid"/>
    <property type="evidence" value="ECO:0007669"/>
    <property type="project" value="UniProtKB-ARBA"/>
</dbReference>
<dbReference type="PROSITE" id="PS01192">
    <property type="entry name" value="HMG_COA_REDUCTASE_3"/>
    <property type="match status" value="1"/>
</dbReference>
<dbReference type="PRINTS" id="PR00071">
    <property type="entry name" value="HMGCOARDTASE"/>
</dbReference>
<feature type="compositionally biased region" description="Polar residues" evidence="13">
    <location>
        <begin position="8"/>
        <end position="18"/>
    </location>
</feature>
<dbReference type="SUPFAM" id="SSF56542">
    <property type="entry name" value="Substrate-binding domain of HMG-CoA reductase"/>
    <property type="match status" value="1"/>
</dbReference>
<dbReference type="FunFam" id="1.10.3270.10:FF:000002">
    <property type="entry name" value="3-hydroxy-3-methylglutaryl coenzyme A reductase"/>
    <property type="match status" value="1"/>
</dbReference>
<evidence type="ECO:0000256" key="9">
    <source>
        <dbReference type="ARBA" id="ARBA00023136"/>
    </source>
</evidence>
<accession>A0A7J0DP39</accession>
<feature type="transmembrane region" description="Helical" evidence="12">
    <location>
        <begin position="75"/>
        <end position="97"/>
    </location>
</feature>
<proteinExistence type="inferred from homology"/>
<dbReference type="Gene3D" id="3.90.770.10">
    <property type="entry name" value="3-hydroxy-3-methylglutaryl-coenzyme A Reductase, Chain A, domain 2"/>
    <property type="match status" value="1"/>
</dbReference>
<evidence type="ECO:0000256" key="3">
    <source>
        <dbReference type="ARBA" id="ARBA00007661"/>
    </source>
</evidence>
<dbReference type="GO" id="GO:0004420">
    <property type="term" value="F:hydroxymethylglutaryl-CoA reductase (NADPH) activity"/>
    <property type="evidence" value="ECO:0007669"/>
    <property type="project" value="UniProtKB-EC"/>
</dbReference>
<dbReference type="FunFam" id="3.90.770.10:FF:000001">
    <property type="entry name" value="3-hydroxy-3-methylglutaryl coenzyme A reductase"/>
    <property type="match status" value="1"/>
</dbReference>
<dbReference type="AlphaFoldDB" id="A0A7J0DP39"/>
<dbReference type="Pfam" id="PF00368">
    <property type="entry name" value="HMG-CoA_red"/>
    <property type="match status" value="1"/>
</dbReference>
<comment type="caution">
    <text evidence="14">The sequence shown here is derived from an EMBL/GenBank/DDBJ whole genome shotgun (WGS) entry which is preliminary data.</text>
</comment>
<dbReference type="GO" id="GO:0005778">
    <property type="term" value="C:peroxisomal membrane"/>
    <property type="evidence" value="ECO:0007669"/>
    <property type="project" value="TreeGrafter"/>
</dbReference>
<gene>
    <name evidence="14" type="ORF">Acr_00g0062890</name>
</gene>
<dbReference type="PROSITE" id="PS50065">
    <property type="entry name" value="HMG_COA_REDUCTASE_4"/>
    <property type="match status" value="1"/>
</dbReference>
<evidence type="ECO:0000256" key="10">
    <source>
        <dbReference type="ARBA" id="ARBA00023180"/>
    </source>
</evidence>
<dbReference type="SUPFAM" id="SSF55035">
    <property type="entry name" value="NAD-binding domain of HMG-CoA reductase"/>
    <property type="match status" value="1"/>
</dbReference>
<keyword evidence="6 12" id="KW-0521">NADP</keyword>
<reference evidence="15" key="1">
    <citation type="submission" date="2019-07" db="EMBL/GenBank/DDBJ databases">
        <title>De Novo Assembly of kiwifruit Actinidia rufa.</title>
        <authorList>
            <person name="Sugita-Konishi S."/>
            <person name="Sato K."/>
            <person name="Mori E."/>
            <person name="Abe Y."/>
            <person name="Kisaki G."/>
            <person name="Hamano K."/>
            <person name="Suezawa K."/>
            <person name="Otani M."/>
            <person name="Fukuda T."/>
            <person name="Manabe T."/>
            <person name="Gomi K."/>
            <person name="Tabuchi M."/>
            <person name="Akimitsu K."/>
            <person name="Kataoka I."/>
        </authorList>
    </citation>
    <scope>NUCLEOTIDE SEQUENCE [LARGE SCALE GENOMIC DNA]</scope>
    <source>
        <strain evidence="15">cv. Fuchu</strain>
    </source>
</reference>
<dbReference type="GO" id="GO:0016135">
    <property type="term" value="P:saponin biosynthetic process"/>
    <property type="evidence" value="ECO:0007669"/>
    <property type="project" value="UniProtKB-ARBA"/>
</dbReference>
<dbReference type="EMBL" id="BJWL01000333">
    <property type="protein sequence ID" value="GFS39427.1"/>
    <property type="molecule type" value="Genomic_DNA"/>
</dbReference>
<keyword evidence="9 12" id="KW-0472">Membrane</keyword>
<evidence type="ECO:0000256" key="1">
    <source>
        <dbReference type="ARBA" id="ARBA00004477"/>
    </source>
</evidence>
<dbReference type="InterPro" id="IPR023076">
    <property type="entry name" value="HMG_CoA_Rdtase_CS"/>
</dbReference>
<evidence type="ECO:0000256" key="6">
    <source>
        <dbReference type="ARBA" id="ARBA00022857"/>
    </source>
</evidence>
<keyword evidence="11" id="KW-0414">Isoprene biosynthesis</keyword>
<evidence type="ECO:0000256" key="5">
    <source>
        <dbReference type="ARBA" id="ARBA00022824"/>
    </source>
</evidence>
<dbReference type="FunFam" id="3.30.70.420:FF:000001">
    <property type="entry name" value="3-hydroxy-3-methylglutaryl coenzyme A reductase"/>
    <property type="match status" value="1"/>
</dbReference>
<keyword evidence="7 12" id="KW-1133">Transmembrane helix</keyword>
<dbReference type="InterPro" id="IPR004554">
    <property type="entry name" value="HMG_CoA_Rdtase_eu_arc"/>
</dbReference>
<comment type="pathway">
    <text evidence="2 12">Metabolic intermediate biosynthesis; (R)-mevalonate biosynthesis; (R)-mevalonate from acetyl-CoA: step 3/3.</text>
</comment>
<comment type="catalytic activity">
    <reaction evidence="12">
        <text>(R)-mevalonate + 2 NADP(+) + CoA = (3S)-3-hydroxy-3-methylglutaryl-CoA + 2 NADPH + 2 H(+)</text>
        <dbReference type="Rhea" id="RHEA:15989"/>
        <dbReference type="ChEBI" id="CHEBI:15378"/>
        <dbReference type="ChEBI" id="CHEBI:36464"/>
        <dbReference type="ChEBI" id="CHEBI:43074"/>
        <dbReference type="ChEBI" id="CHEBI:57287"/>
        <dbReference type="ChEBI" id="CHEBI:57783"/>
        <dbReference type="ChEBI" id="CHEBI:58349"/>
        <dbReference type="EC" id="1.1.1.34"/>
    </reaction>
</comment>
<evidence type="ECO:0000256" key="11">
    <source>
        <dbReference type="ARBA" id="ARBA00023229"/>
    </source>
</evidence>
<comment type="similarity">
    <text evidence="3 12">Belongs to the HMG-CoA reductase family.</text>
</comment>
<evidence type="ECO:0000256" key="13">
    <source>
        <dbReference type="SAM" id="MobiDB-lite"/>
    </source>
</evidence>
<dbReference type="GO" id="GO:0005789">
    <property type="term" value="C:endoplasmic reticulum membrane"/>
    <property type="evidence" value="ECO:0007669"/>
    <property type="project" value="UniProtKB-SubCell"/>
</dbReference>
<keyword evidence="4 12" id="KW-0812">Transmembrane</keyword>
<dbReference type="InterPro" id="IPR009029">
    <property type="entry name" value="HMG_CoA_Rdtase_sub-bd_dom_sf"/>
</dbReference>
<dbReference type="PROSITE" id="PS00318">
    <property type="entry name" value="HMG_COA_REDUCTASE_2"/>
    <property type="match status" value="1"/>
</dbReference>
<dbReference type="EC" id="1.1.1.34" evidence="12"/>
<dbReference type="Gene3D" id="3.30.70.420">
    <property type="entry name" value="Hydroxymethylglutaryl-CoA reductase, class I/II, NAD/NADP-binding domain"/>
    <property type="match status" value="1"/>
</dbReference>
<keyword evidence="10" id="KW-0325">Glycoprotein</keyword>
<protein>
    <recommendedName>
        <fullName evidence="12">3-hydroxy-3-methylglutaryl coenzyme A reductase</fullName>
        <shortName evidence="12">HMG-CoA reductase</shortName>
        <ecNumber evidence="12">1.1.1.34</ecNumber>
    </recommendedName>
</protein>
<dbReference type="GO" id="GO:0015936">
    <property type="term" value="P:coenzyme A metabolic process"/>
    <property type="evidence" value="ECO:0007669"/>
    <property type="project" value="InterPro"/>
</dbReference>
<name>A0A7J0DP39_9ERIC</name>
<sequence>MEVRRRQVTPNTGSSSSAGEPLKHLKASDAFPLPLYLTNGVFFTLFFSVAYFLLHRWREKIRNSMPLHVVTVSELAAIVSLIASVIYLIGFFGIGFVQSLLIGRNSWDSDDETTDDDSRKNTCKDVFVCTLPEECQKPPCAAAFDISQVPPPALMTEEDEEIVKAVVEGTTPSYALESRLGDCRRSASIRRAAIERITGKSLSGLPLEGFDYESILGQCCEMPVGYVQIPVGIAGPLLIDGREYSVPMATTEGCLVASTNRGCKAIYMCGGATSVLLRDGMTRAPVVRFDTAKKAAELKLFLEDPVNFDTLAVAFNKSSRFARLQGIKCAIAGKNLYMRFSCSTGDAMGMNMVSKGVQNVLDFLQNDFSDMDVIGISGNFCSDKKPAAVNWIEGRGKSVVCEAIIKKDVVEKVLKTNVAALVELNMLKNLTGSAMAGALGGFNAHASNIVSAVYIATGQDPAQNVESSHCITMMEAVNDGKDLHVSVTMPSIEVGTVGGGTQLASQSACLNLLGVKGANRESPGSNSRLLATIVAGSVLAGELSLMSALAAGQLVNAHMQYNRSNKDVTKLSS</sequence>
<comment type="subcellular location">
    <subcellularLocation>
        <location evidence="1 12">Endoplasmic reticulum membrane</location>
        <topology evidence="1 12">Multi-pass membrane protein</topology>
    </subcellularLocation>
</comment>
<dbReference type="InterPro" id="IPR002202">
    <property type="entry name" value="HMG_CoA_Rdtase"/>
</dbReference>
<dbReference type="NCBIfam" id="TIGR00533">
    <property type="entry name" value="HMG_CoA_R_NADP"/>
    <property type="match status" value="1"/>
</dbReference>
<evidence type="ECO:0000256" key="2">
    <source>
        <dbReference type="ARBA" id="ARBA00005084"/>
    </source>
</evidence>
<organism evidence="14 15">
    <name type="scientific">Actinidia rufa</name>
    <dbReference type="NCBI Taxonomy" id="165716"/>
    <lineage>
        <taxon>Eukaryota</taxon>
        <taxon>Viridiplantae</taxon>
        <taxon>Streptophyta</taxon>
        <taxon>Embryophyta</taxon>
        <taxon>Tracheophyta</taxon>
        <taxon>Spermatophyta</taxon>
        <taxon>Magnoliopsida</taxon>
        <taxon>eudicotyledons</taxon>
        <taxon>Gunneridae</taxon>
        <taxon>Pentapetalae</taxon>
        <taxon>asterids</taxon>
        <taxon>Ericales</taxon>
        <taxon>Actinidiaceae</taxon>
        <taxon>Actinidia</taxon>
    </lineage>
</organism>
<dbReference type="PANTHER" id="PTHR10572">
    <property type="entry name" value="3-HYDROXY-3-METHYLGLUTARYL-COENZYME A REDUCTASE"/>
    <property type="match status" value="1"/>
</dbReference>
<evidence type="ECO:0000313" key="14">
    <source>
        <dbReference type="EMBL" id="GFS39427.1"/>
    </source>
</evidence>
<evidence type="ECO:0000256" key="8">
    <source>
        <dbReference type="ARBA" id="ARBA00023002"/>
    </source>
</evidence>
<keyword evidence="8 12" id="KW-0560">Oxidoreductase</keyword>
<dbReference type="Gene3D" id="1.10.3270.10">
    <property type="entry name" value="HMGR, N-terminal domain"/>
    <property type="match status" value="1"/>
</dbReference>
<dbReference type="CDD" id="cd00643">
    <property type="entry name" value="HMG-CoA_reductase_classI"/>
    <property type="match status" value="1"/>
</dbReference>
<dbReference type="OrthoDB" id="310654at2759"/>
<dbReference type="Proteomes" id="UP000585474">
    <property type="component" value="Unassembled WGS sequence"/>
</dbReference>
<feature type="transmembrane region" description="Helical" evidence="12">
    <location>
        <begin position="33"/>
        <end position="54"/>
    </location>
</feature>
<dbReference type="GO" id="GO:0016126">
    <property type="term" value="P:sterol biosynthetic process"/>
    <property type="evidence" value="ECO:0007669"/>
    <property type="project" value="TreeGrafter"/>
</dbReference>
<keyword evidence="5 12" id="KW-0256">Endoplasmic reticulum</keyword>
<dbReference type="PANTHER" id="PTHR10572:SF24">
    <property type="entry name" value="3-HYDROXY-3-METHYLGLUTARYL-COENZYME A REDUCTASE"/>
    <property type="match status" value="1"/>
</dbReference>